<dbReference type="AlphaFoldDB" id="A0A1X7HLE7"/>
<dbReference type="InterPro" id="IPR017941">
    <property type="entry name" value="Rieske_2Fe-2S"/>
</dbReference>
<dbReference type="GO" id="GO:0051537">
    <property type="term" value="F:2 iron, 2 sulfur cluster binding"/>
    <property type="evidence" value="ECO:0007669"/>
    <property type="project" value="UniProtKB-KW"/>
</dbReference>
<protein>
    <submittedName>
        <fullName evidence="6">Arsenite oxidase small subunit</fullName>
    </submittedName>
</protein>
<dbReference type="STRING" id="286727.SAMN02982917_6499"/>
<dbReference type="NCBIfam" id="TIGR02694">
    <property type="entry name" value="arsenite_ox_S"/>
    <property type="match status" value="1"/>
</dbReference>
<keyword evidence="4" id="KW-0411">Iron-sulfur</keyword>
<dbReference type="SUPFAM" id="SSF50022">
    <property type="entry name" value="ISP domain"/>
    <property type="match status" value="1"/>
</dbReference>
<dbReference type="GO" id="GO:0046872">
    <property type="term" value="F:metal ion binding"/>
    <property type="evidence" value="ECO:0007669"/>
    <property type="project" value="UniProtKB-KW"/>
</dbReference>
<proteinExistence type="predicted"/>
<gene>
    <name evidence="6" type="ORF">SAMN02982917_6499</name>
</gene>
<dbReference type="InterPro" id="IPR006311">
    <property type="entry name" value="TAT_signal"/>
</dbReference>
<keyword evidence="3" id="KW-0408">Iron</keyword>
<organism evidence="6 7">
    <name type="scientific">Azospirillum oryzae</name>
    <dbReference type="NCBI Taxonomy" id="286727"/>
    <lineage>
        <taxon>Bacteria</taxon>
        <taxon>Pseudomonadati</taxon>
        <taxon>Pseudomonadota</taxon>
        <taxon>Alphaproteobacteria</taxon>
        <taxon>Rhodospirillales</taxon>
        <taxon>Azospirillaceae</taxon>
        <taxon>Azospirillum</taxon>
    </lineage>
</organism>
<dbReference type="RefSeq" id="WP_085091336.1">
    <property type="nucleotide sequence ID" value="NZ_FXAK01000009.1"/>
</dbReference>
<accession>A0A1X7HLE7</accession>
<name>A0A1X7HLE7_9PROT</name>
<dbReference type="OrthoDB" id="25106at2"/>
<evidence type="ECO:0000259" key="5">
    <source>
        <dbReference type="PROSITE" id="PS51296"/>
    </source>
</evidence>
<dbReference type="PROSITE" id="PS51296">
    <property type="entry name" value="RIESKE"/>
    <property type="match status" value="1"/>
</dbReference>
<evidence type="ECO:0000256" key="2">
    <source>
        <dbReference type="ARBA" id="ARBA00022723"/>
    </source>
</evidence>
<dbReference type="Pfam" id="PF00355">
    <property type="entry name" value="Rieske"/>
    <property type="match status" value="1"/>
</dbReference>
<evidence type="ECO:0000256" key="4">
    <source>
        <dbReference type="ARBA" id="ARBA00023014"/>
    </source>
</evidence>
<keyword evidence="1" id="KW-0001">2Fe-2S</keyword>
<dbReference type="InterPro" id="IPR036922">
    <property type="entry name" value="Rieske_2Fe-2S_sf"/>
</dbReference>
<evidence type="ECO:0000256" key="1">
    <source>
        <dbReference type="ARBA" id="ARBA00022714"/>
    </source>
</evidence>
<evidence type="ECO:0000313" key="6">
    <source>
        <dbReference type="EMBL" id="SMF88728.1"/>
    </source>
</evidence>
<feature type="domain" description="Rieske" evidence="5">
    <location>
        <begin position="64"/>
        <end position="158"/>
    </location>
</feature>
<dbReference type="InterPro" id="IPR014067">
    <property type="entry name" value="AioB/IdrB_ssu"/>
</dbReference>
<sequence length="184" mass="19567">MKECPRLAALGRRQFLRGGAVAAAGAAAVSVVSTTPARAVVPAARVDYPASRLANVRDLKVNEPMQIAYPDADSPGVLIKLGTPVDGGAGPDRDIVAYSTLCPHKGFPLAYDSTDKTLSCPGHFSRFDCEKEGQQVWGHATQNLAMFRLTVDTAGDIRAVGADELIYGRTRNVLSENTVSLRRG</sequence>
<reference evidence="6 7" key="1">
    <citation type="submission" date="2017-04" db="EMBL/GenBank/DDBJ databases">
        <authorList>
            <person name="Afonso C.L."/>
            <person name="Miller P.J."/>
            <person name="Scott M.A."/>
            <person name="Spackman E."/>
            <person name="Goraichik I."/>
            <person name="Dimitrov K.M."/>
            <person name="Suarez D.L."/>
            <person name="Swayne D.E."/>
        </authorList>
    </citation>
    <scope>NUCLEOTIDE SEQUENCE [LARGE SCALE GENOMIC DNA]</scope>
    <source>
        <strain evidence="6 7">A2P</strain>
    </source>
</reference>
<keyword evidence="2" id="KW-0479">Metal-binding</keyword>
<dbReference type="Proteomes" id="UP000192936">
    <property type="component" value="Unassembled WGS sequence"/>
</dbReference>
<dbReference type="Gene3D" id="2.102.10.10">
    <property type="entry name" value="Rieske [2Fe-2S] iron-sulphur domain"/>
    <property type="match status" value="1"/>
</dbReference>
<evidence type="ECO:0000256" key="3">
    <source>
        <dbReference type="ARBA" id="ARBA00023004"/>
    </source>
</evidence>
<dbReference type="PROSITE" id="PS51318">
    <property type="entry name" value="TAT"/>
    <property type="match status" value="1"/>
</dbReference>
<evidence type="ECO:0000313" key="7">
    <source>
        <dbReference type="Proteomes" id="UP000192936"/>
    </source>
</evidence>
<dbReference type="EMBL" id="FXAK01000009">
    <property type="protein sequence ID" value="SMF88728.1"/>
    <property type="molecule type" value="Genomic_DNA"/>
</dbReference>